<evidence type="ECO:0000313" key="1">
    <source>
        <dbReference type="EMBL" id="TGO18530.1"/>
    </source>
</evidence>
<dbReference type="Proteomes" id="UP000297777">
    <property type="component" value="Unassembled WGS sequence"/>
</dbReference>
<dbReference type="AlphaFoldDB" id="A0A4Z1F4A1"/>
<comment type="caution">
    <text evidence="1">The sequence shown here is derived from an EMBL/GenBank/DDBJ whole genome shotgun (WGS) entry which is preliminary data.</text>
</comment>
<dbReference type="EMBL" id="PQXH01000009">
    <property type="protein sequence ID" value="TGO18530.1"/>
    <property type="molecule type" value="Genomic_DNA"/>
</dbReference>
<proteinExistence type="predicted"/>
<sequence>MPNAELYVRNYRGKMSAAHLMGMKILENTDRHYHTQSQNQKQNRDILCARDDGNYLGNRDSGSHHMLKWNYWAARSLQTAKQHHTTISEYKISRALKMGDGKWYKKVQ</sequence>
<dbReference type="OrthoDB" id="10476313at2759"/>
<evidence type="ECO:0000313" key="2">
    <source>
        <dbReference type="Proteomes" id="UP000297777"/>
    </source>
</evidence>
<accession>A0A4Z1F4A1</accession>
<gene>
    <name evidence="1" type="ORF">BTUL_0009g00490</name>
</gene>
<organism evidence="1 2">
    <name type="scientific">Botrytis tulipae</name>
    <dbReference type="NCBI Taxonomy" id="87230"/>
    <lineage>
        <taxon>Eukaryota</taxon>
        <taxon>Fungi</taxon>
        <taxon>Dikarya</taxon>
        <taxon>Ascomycota</taxon>
        <taxon>Pezizomycotina</taxon>
        <taxon>Leotiomycetes</taxon>
        <taxon>Helotiales</taxon>
        <taxon>Sclerotiniaceae</taxon>
        <taxon>Botrytis</taxon>
    </lineage>
</organism>
<name>A0A4Z1F4A1_9HELO</name>
<keyword evidence="2" id="KW-1185">Reference proteome</keyword>
<reference evidence="1 2" key="1">
    <citation type="submission" date="2017-12" db="EMBL/GenBank/DDBJ databases">
        <title>Comparative genomics of Botrytis spp.</title>
        <authorList>
            <person name="Valero-Jimenez C.A."/>
            <person name="Tapia P."/>
            <person name="Veloso J."/>
            <person name="Silva-Moreno E."/>
            <person name="Staats M."/>
            <person name="Valdes J.H."/>
            <person name="Van Kan J.A.L."/>
        </authorList>
    </citation>
    <scope>NUCLEOTIDE SEQUENCE [LARGE SCALE GENOMIC DNA]</scope>
    <source>
        <strain evidence="1 2">Bt9001</strain>
    </source>
</reference>
<protein>
    <submittedName>
        <fullName evidence="1">Uncharacterized protein</fullName>
    </submittedName>
</protein>